<dbReference type="CDD" id="cd00865">
    <property type="entry name" value="PEBP_bact_arch"/>
    <property type="match status" value="1"/>
</dbReference>
<dbReference type="Pfam" id="PF01161">
    <property type="entry name" value="PBP"/>
    <property type="match status" value="1"/>
</dbReference>
<dbReference type="Gene3D" id="3.90.280.10">
    <property type="entry name" value="PEBP-like"/>
    <property type="match status" value="1"/>
</dbReference>
<dbReference type="InterPro" id="IPR036610">
    <property type="entry name" value="PEBP-like_sf"/>
</dbReference>
<sequence>MKLASLSFSDNESIPDRYAFGKIDEKSHVALADNFNPQFSWDEVPAGTQSFALICHDPDVPTKPDDVNQEGRTVPASLPRTDFFHWVLVDIKPDLREIDEGAFSSGISPRGKGGPLAPHDMRQGLNDYTGWFAEDRDMSGEYFGYDGPCPPWNDEIVHRYIFTLYALDVPTLNLQGSFTGADALKAIQGHVLAQAHLTGTYTLNPGLAPRQIGATTAT</sequence>
<dbReference type="AlphaFoldDB" id="A0A261SUU9"/>
<dbReference type="PANTHER" id="PTHR30289">
    <property type="entry name" value="UNCHARACTERIZED PROTEIN YBCL-RELATED"/>
    <property type="match status" value="1"/>
</dbReference>
<accession>A0A261SUU9</accession>
<dbReference type="OrthoDB" id="9797506at2"/>
<dbReference type="PANTHER" id="PTHR30289:SF1">
    <property type="entry name" value="PEBP (PHOSPHATIDYLETHANOLAMINE-BINDING PROTEIN) FAMILY PROTEIN"/>
    <property type="match status" value="1"/>
</dbReference>
<reference evidence="1 2" key="1">
    <citation type="submission" date="2017-05" db="EMBL/GenBank/DDBJ databases">
        <title>Complete and WGS of Bordetella genogroups.</title>
        <authorList>
            <person name="Spilker T."/>
            <person name="LiPuma J."/>
        </authorList>
    </citation>
    <scope>NUCLEOTIDE SEQUENCE [LARGE SCALE GENOMIC DNA]</scope>
    <source>
        <strain evidence="1 2">AU17610</strain>
    </source>
</reference>
<dbReference type="Proteomes" id="UP000217005">
    <property type="component" value="Unassembled WGS sequence"/>
</dbReference>
<comment type="caution">
    <text evidence="1">The sequence shown here is derived from an EMBL/GenBank/DDBJ whole genome shotgun (WGS) entry which is preliminary data.</text>
</comment>
<dbReference type="InterPro" id="IPR008914">
    <property type="entry name" value="PEBP"/>
</dbReference>
<proteinExistence type="predicted"/>
<dbReference type="SUPFAM" id="SSF49777">
    <property type="entry name" value="PEBP-like"/>
    <property type="match status" value="1"/>
</dbReference>
<dbReference type="NCBIfam" id="TIGR00481">
    <property type="entry name" value="YbhB/YbcL family Raf kinase inhibitor-like protein"/>
    <property type="match status" value="1"/>
</dbReference>
<gene>
    <name evidence="1" type="ORF">CEG14_03345</name>
</gene>
<dbReference type="InterPro" id="IPR005247">
    <property type="entry name" value="YbhB_YbcL/LppC-like"/>
</dbReference>
<name>A0A261SUU9_9BORD</name>
<evidence type="ECO:0000313" key="1">
    <source>
        <dbReference type="EMBL" id="OZI40807.1"/>
    </source>
</evidence>
<dbReference type="RefSeq" id="WP_094824921.1">
    <property type="nucleotide sequence ID" value="NZ_NEVL01000001.1"/>
</dbReference>
<evidence type="ECO:0000313" key="2">
    <source>
        <dbReference type="Proteomes" id="UP000217005"/>
    </source>
</evidence>
<organism evidence="1 2">
    <name type="scientific">Bordetella genomosp. 1</name>
    <dbReference type="NCBI Taxonomy" id="1395607"/>
    <lineage>
        <taxon>Bacteria</taxon>
        <taxon>Pseudomonadati</taxon>
        <taxon>Pseudomonadota</taxon>
        <taxon>Betaproteobacteria</taxon>
        <taxon>Burkholderiales</taxon>
        <taxon>Alcaligenaceae</taxon>
        <taxon>Bordetella</taxon>
    </lineage>
</organism>
<dbReference type="EMBL" id="NEVL01000001">
    <property type="protein sequence ID" value="OZI40807.1"/>
    <property type="molecule type" value="Genomic_DNA"/>
</dbReference>
<protein>
    <submittedName>
        <fullName evidence="1">Phospholipid-binding protein</fullName>
    </submittedName>
</protein>